<dbReference type="EMBL" id="CM001402">
    <property type="protein sequence ID" value="EHO40232.1"/>
    <property type="molecule type" value="Genomic_DNA"/>
</dbReference>
<name>H1XS68_CALAY</name>
<proteinExistence type="predicted"/>
<reference evidence="3 4" key="1">
    <citation type="submission" date="2011-09" db="EMBL/GenBank/DDBJ databases">
        <title>The permanent draft genome of Caldithrix abyssi DSM 13497.</title>
        <authorList>
            <consortium name="US DOE Joint Genome Institute (JGI-PGF)"/>
            <person name="Lucas S."/>
            <person name="Han J."/>
            <person name="Lapidus A."/>
            <person name="Bruce D."/>
            <person name="Goodwin L."/>
            <person name="Pitluck S."/>
            <person name="Peters L."/>
            <person name="Kyrpides N."/>
            <person name="Mavromatis K."/>
            <person name="Ivanova N."/>
            <person name="Mikhailova N."/>
            <person name="Chertkov O."/>
            <person name="Detter J.C."/>
            <person name="Tapia R."/>
            <person name="Han C."/>
            <person name="Land M."/>
            <person name="Hauser L."/>
            <person name="Markowitz V."/>
            <person name="Cheng J.-F."/>
            <person name="Hugenholtz P."/>
            <person name="Woyke T."/>
            <person name="Wu D."/>
            <person name="Spring S."/>
            <person name="Brambilla E."/>
            <person name="Klenk H.-P."/>
            <person name="Eisen J.A."/>
        </authorList>
    </citation>
    <scope>NUCLEOTIDE SEQUENCE [LARGE SCALE GENOMIC DNA]</scope>
    <source>
        <strain evidence="3 4">DSM 13497</strain>
    </source>
</reference>
<accession>H1XS68</accession>
<protein>
    <submittedName>
        <fullName evidence="2">Mut7-C RNAse domain-containing protein</fullName>
    </submittedName>
</protein>
<dbReference type="KEGG" id="caby:Cabys_3424"/>
<dbReference type="Pfam" id="PF18480">
    <property type="entry name" value="DUF5615"/>
    <property type="match status" value="1"/>
</dbReference>
<dbReference type="RefSeq" id="WP_006927169.1">
    <property type="nucleotide sequence ID" value="NZ_CM001402.1"/>
</dbReference>
<dbReference type="InterPro" id="IPR041049">
    <property type="entry name" value="DUF5615"/>
</dbReference>
<dbReference type="STRING" id="880073.Cabys_3424"/>
<dbReference type="HOGENOM" id="CLU_150003_0_1_0"/>
<keyword evidence="4" id="KW-1185">Reference proteome</keyword>
<evidence type="ECO:0000313" key="2">
    <source>
        <dbReference type="EMBL" id="APF20170.1"/>
    </source>
</evidence>
<sequence>MKIKFIADVNVEKDIVDFLNNQGFDVLWIPDYNCKLQDDELLFLANKEGRVLITNDKDFGEIVFYQRKVSKGIILLRIKGQDVNKKLKVLKKLIDLHLEEIELNFIVLSDKKIRIRPLGDIK</sequence>
<evidence type="ECO:0000313" key="5">
    <source>
        <dbReference type="Proteomes" id="UP000183868"/>
    </source>
</evidence>
<dbReference type="EMBL" id="CP018099">
    <property type="protein sequence ID" value="APF20170.1"/>
    <property type="molecule type" value="Genomic_DNA"/>
</dbReference>
<dbReference type="Proteomes" id="UP000183868">
    <property type="component" value="Chromosome"/>
</dbReference>
<feature type="domain" description="DUF5615" evidence="1">
    <location>
        <begin position="4"/>
        <end position="108"/>
    </location>
</feature>
<dbReference type="PaxDb" id="880073-Calab_0589"/>
<reference evidence="2 5" key="2">
    <citation type="submission" date="2016-11" db="EMBL/GenBank/DDBJ databases">
        <title>Genomic analysis of Caldithrix abyssi and proposal of a novel bacterial phylum Caldithrichaeota.</title>
        <authorList>
            <person name="Kublanov I."/>
            <person name="Sigalova O."/>
            <person name="Gavrilov S."/>
            <person name="Lebedinsky A."/>
            <person name="Ivanova N."/>
            <person name="Daum C."/>
            <person name="Reddy T."/>
            <person name="Klenk H.P."/>
            <person name="Goker M."/>
            <person name="Reva O."/>
            <person name="Miroshnichenko M."/>
            <person name="Kyprides N."/>
            <person name="Woyke T."/>
            <person name="Gelfand M."/>
        </authorList>
    </citation>
    <scope>NUCLEOTIDE SEQUENCE [LARGE SCALE GENOMIC DNA]</scope>
    <source>
        <strain evidence="2 5">LF13</strain>
    </source>
</reference>
<evidence type="ECO:0000259" key="1">
    <source>
        <dbReference type="Pfam" id="PF18480"/>
    </source>
</evidence>
<gene>
    <name evidence="2" type="ORF">Cabys_3424</name>
    <name evidence="3" type="ORF">Calab_0589</name>
</gene>
<evidence type="ECO:0000313" key="4">
    <source>
        <dbReference type="Proteomes" id="UP000004671"/>
    </source>
</evidence>
<dbReference type="AlphaFoldDB" id="H1XS68"/>
<organism evidence="3 4">
    <name type="scientific">Caldithrix abyssi DSM 13497</name>
    <dbReference type="NCBI Taxonomy" id="880073"/>
    <lineage>
        <taxon>Bacteria</taxon>
        <taxon>Pseudomonadati</taxon>
        <taxon>Calditrichota</taxon>
        <taxon>Calditrichia</taxon>
        <taxon>Calditrichales</taxon>
        <taxon>Calditrichaceae</taxon>
        <taxon>Caldithrix</taxon>
    </lineage>
</organism>
<dbReference type="Proteomes" id="UP000004671">
    <property type="component" value="Chromosome"/>
</dbReference>
<evidence type="ECO:0000313" key="3">
    <source>
        <dbReference type="EMBL" id="EHO40232.1"/>
    </source>
</evidence>
<dbReference type="eggNOG" id="COG4634">
    <property type="taxonomic scope" value="Bacteria"/>
</dbReference>
<dbReference type="InParanoid" id="H1XS68"/>